<dbReference type="InterPro" id="IPR027417">
    <property type="entry name" value="P-loop_NTPase"/>
</dbReference>
<accession>A0A7S1L2M5</accession>
<dbReference type="EMBL" id="HBGE01005859">
    <property type="protein sequence ID" value="CAD9092768.1"/>
    <property type="molecule type" value="Transcribed_RNA"/>
</dbReference>
<name>A0A7S1L2M5_ALECA</name>
<dbReference type="Pfam" id="PF14630">
    <property type="entry name" value="ORC5_C"/>
    <property type="match status" value="1"/>
</dbReference>
<sequence>MAQTARAVRELSPAPGSPQPRKKRILGRNFSDEKVADPLLRRHPARPLFRTDALKSPAVVAGTEQPKRRLQLQEVTQAAAVDRELLAELDSYGVPLAGRALLFPLLKRFGVARAAEVLGLWTFLGDGGVSRPVSASTLQVWGMPGTGKTEVVTSYLREFGIRHVRLNCACFATVGEFQARLAEELRRLAASHPSAPRELLRQAPPGRQIRALDRLEAALRPSLEVLRECDAAGSAWPAKVVLALDQAEELPRLGPGLLQQLLGLPEVLQQGGVLTVVMISRLPLCSLGLPPSREPPAVEFRPYTEAQAEELLLRLLAKAPRAPNAPDLRTLCGSGLVKFAAPALGWNLHHLLRIGQEVLAETHFPAARGGGIAAMQRRIERAVHERVGLCDLSTLLEPGEVLEPSTASAMATVRRMTKEECRLLLAAYLGARVDKDDDAQLFLPMGGRSKGQRRGAVTKKVTDGDADVPIFARPPHPVPLVRLLAIYHRLARAPALVGPLLFERLMNLKEAGLLRFTGERQPCGERDFKVICRAELPLARACAGDVDVDIAEFLCKY</sequence>
<feature type="domain" description="Origin recognition complex subunit 5 C-terminal" evidence="2">
    <location>
        <begin position="423"/>
        <end position="554"/>
    </location>
</feature>
<dbReference type="InterPro" id="IPR047088">
    <property type="entry name" value="ORC5_C"/>
</dbReference>
<organism evidence="3">
    <name type="scientific">Alexandrium catenella</name>
    <name type="common">Red tide dinoflagellate</name>
    <name type="synonym">Gonyaulax catenella</name>
    <dbReference type="NCBI Taxonomy" id="2925"/>
    <lineage>
        <taxon>Eukaryota</taxon>
        <taxon>Sar</taxon>
        <taxon>Alveolata</taxon>
        <taxon>Dinophyceae</taxon>
        <taxon>Gonyaulacales</taxon>
        <taxon>Pyrocystaceae</taxon>
        <taxon>Alexandrium</taxon>
    </lineage>
</organism>
<dbReference type="GO" id="GO:0006270">
    <property type="term" value="P:DNA replication initiation"/>
    <property type="evidence" value="ECO:0007669"/>
    <property type="project" value="TreeGrafter"/>
</dbReference>
<dbReference type="PANTHER" id="PTHR12705">
    <property type="entry name" value="ORIGIN RECOGNITION COMPLEX SUBUNIT 5"/>
    <property type="match status" value="1"/>
</dbReference>
<dbReference type="Gene3D" id="3.40.50.300">
    <property type="entry name" value="P-loop containing nucleotide triphosphate hydrolases"/>
    <property type="match status" value="1"/>
</dbReference>
<dbReference type="PANTHER" id="PTHR12705:SF0">
    <property type="entry name" value="ORIGIN RECOGNITION COMPLEX SUBUNIT 5"/>
    <property type="match status" value="1"/>
</dbReference>
<evidence type="ECO:0000259" key="2">
    <source>
        <dbReference type="Pfam" id="PF14630"/>
    </source>
</evidence>
<dbReference type="GO" id="GO:0003688">
    <property type="term" value="F:DNA replication origin binding"/>
    <property type="evidence" value="ECO:0007669"/>
    <property type="project" value="TreeGrafter"/>
</dbReference>
<reference evidence="3" key="1">
    <citation type="submission" date="2021-01" db="EMBL/GenBank/DDBJ databases">
        <authorList>
            <person name="Corre E."/>
            <person name="Pelletier E."/>
            <person name="Niang G."/>
            <person name="Scheremetjew M."/>
            <person name="Finn R."/>
            <person name="Kale V."/>
            <person name="Holt S."/>
            <person name="Cochrane G."/>
            <person name="Meng A."/>
            <person name="Brown T."/>
            <person name="Cohen L."/>
        </authorList>
    </citation>
    <scope>NUCLEOTIDE SEQUENCE</scope>
    <source>
        <strain evidence="3">OF101</strain>
    </source>
</reference>
<gene>
    <name evidence="3" type="ORF">ACAT0790_LOCUS3608</name>
</gene>
<protein>
    <recommendedName>
        <fullName evidence="2">Origin recognition complex subunit 5 C-terminal domain-containing protein</fullName>
    </recommendedName>
</protein>
<evidence type="ECO:0000256" key="1">
    <source>
        <dbReference type="SAM" id="MobiDB-lite"/>
    </source>
</evidence>
<evidence type="ECO:0000313" key="3">
    <source>
        <dbReference type="EMBL" id="CAD9092768.1"/>
    </source>
</evidence>
<feature type="region of interest" description="Disordered" evidence="1">
    <location>
        <begin position="1"/>
        <end position="28"/>
    </location>
</feature>
<dbReference type="SUPFAM" id="SSF52540">
    <property type="entry name" value="P-loop containing nucleoside triphosphate hydrolases"/>
    <property type="match status" value="1"/>
</dbReference>
<dbReference type="GO" id="GO:0005664">
    <property type="term" value="C:nuclear origin of replication recognition complex"/>
    <property type="evidence" value="ECO:0007669"/>
    <property type="project" value="TreeGrafter"/>
</dbReference>
<dbReference type="InterPro" id="IPR020796">
    <property type="entry name" value="ORC5"/>
</dbReference>
<proteinExistence type="predicted"/>
<dbReference type="AlphaFoldDB" id="A0A7S1L2M5"/>